<keyword evidence="17" id="KW-0282">Flagellum</keyword>
<dbReference type="GO" id="GO:0005047">
    <property type="term" value="F:signal recognition particle binding"/>
    <property type="evidence" value="ECO:0007669"/>
    <property type="project" value="TreeGrafter"/>
</dbReference>
<dbReference type="InterPro" id="IPR003593">
    <property type="entry name" value="AAA+_ATPase"/>
</dbReference>
<dbReference type="GO" id="GO:0003924">
    <property type="term" value="F:GTPase activity"/>
    <property type="evidence" value="ECO:0007669"/>
    <property type="project" value="UniProtKB-UniRule"/>
</dbReference>
<dbReference type="CDD" id="cd17873">
    <property type="entry name" value="FlhF"/>
    <property type="match status" value="1"/>
</dbReference>
<dbReference type="PANTHER" id="PTHR43134">
    <property type="entry name" value="SIGNAL RECOGNITION PARTICLE RECEPTOR SUBUNIT ALPHA"/>
    <property type="match status" value="1"/>
</dbReference>
<dbReference type="SMART" id="SM00962">
    <property type="entry name" value="SRP54"/>
    <property type="match status" value="1"/>
</dbReference>
<keyword evidence="6" id="KW-0547">Nucleotide-binding</keyword>
<keyword evidence="9" id="KW-0342">GTP-binding</keyword>
<dbReference type="NCBIfam" id="TIGR03499">
    <property type="entry name" value="FlhF"/>
    <property type="match status" value="1"/>
</dbReference>
<evidence type="ECO:0000256" key="14">
    <source>
        <dbReference type="SAM" id="Coils"/>
    </source>
</evidence>
<feature type="domain" description="AAA+ ATPase" evidence="15">
    <location>
        <begin position="213"/>
        <end position="359"/>
    </location>
</feature>
<keyword evidence="11" id="KW-1006">Bacterial flagellum protein export</keyword>
<evidence type="ECO:0000256" key="3">
    <source>
        <dbReference type="ARBA" id="ARBA00014919"/>
    </source>
</evidence>
<dbReference type="FunFam" id="3.40.50.300:FF:000695">
    <property type="entry name" value="Flagellar biosynthesis regulator FlhF"/>
    <property type="match status" value="1"/>
</dbReference>
<evidence type="ECO:0000256" key="11">
    <source>
        <dbReference type="ARBA" id="ARBA00023225"/>
    </source>
</evidence>
<evidence type="ECO:0000256" key="6">
    <source>
        <dbReference type="ARBA" id="ARBA00022741"/>
    </source>
</evidence>
<evidence type="ECO:0000256" key="7">
    <source>
        <dbReference type="ARBA" id="ARBA00022795"/>
    </source>
</evidence>
<evidence type="ECO:0000256" key="13">
    <source>
        <dbReference type="NCBIfam" id="TIGR03499"/>
    </source>
</evidence>
<feature type="domain" description="SRP54-type proteins GTP-binding" evidence="16">
    <location>
        <begin position="214"/>
        <end position="405"/>
    </location>
</feature>
<dbReference type="KEGG" id="kme:H0A61_02284"/>
<dbReference type="InterPro" id="IPR020006">
    <property type="entry name" value="FlhF"/>
</dbReference>
<feature type="coiled-coil region" evidence="14">
    <location>
        <begin position="108"/>
        <end position="135"/>
    </location>
</feature>
<keyword evidence="17" id="KW-0969">Cilium</keyword>
<dbReference type="RefSeq" id="WP_206707235.1">
    <property type="nucleotide sequence ID" value="NZ_CP059066.1"/>
</dbReference>
<dbReference type="GO" id="GO:0044781">
    <property type="term" value="P:bacterial-type flagellum organization"/>
    <property type="evidence" value="ECO:0007669"/>
    <property type="project" value="UniProtKB-UniRule"/>
</dbReference>
<reference evidence="17" key="1">
    <citation type="submission" date="2020-07" db="EMBL/GenBank/DDBJ databases">
        <title>Koleobacter methoxysyntrophicus gen. nov., sp. nov., a novel anaerobic bacterium isolated from deep subsurface oil field and proposal of Koleobacterales ord. nov. in the phylum Firmicutes.</title>
        <authorList>
            <person name="Sakamoto S."/>
            <person name="Tamaki H."/>
        </authorList>
    </citation>
    <scope>NUCLEOTIDE SEQUENCE</scope>
    <source>
        <strain evidence="17">NRmbB1</strain>
    </source>
</reference>
<dbReference type="AlphaFoldDB" id="A0A8A0RNQ9"/>
<dbReference type="Pfam" id="PF00448">
    <property type="entry name" value="SRP54"/>
    <property type="match status" value="1"/>
</dbReference>
<dbReference type="GO" id="GO:0015031">
    <property type="term" value="P:protein transport"/>
    <property type="evidence" value="ECO:0007669"/>
    <property type="project" value="UniProtKB-KW"/>
</dbReference>
<keyword evidence="7" id="KW-1005">Bacterial flagellum biogenesis</keyword>
<evidence type="ECO:0000256" key="9">
    <source>
        <dbReference type="ARBA" id="ARBA00023134"/>
    </source>
</evidence>
<keyword evidence="14" id="KW-0175">Coiled coil</keyword>
<evidence type="ECO:0000256" key="1">
    <source>
        <dbReference type="ARBA" id="ARBA00004413"/>
    </source>
</evidence>
<evidence type="ECO:0000256" key="4">
    <source>
        <dbReference type="ARBA" id="ARBA00022448"/>
    </source>
</evidence>
<dbReference type="InterPro" id="IPR027417">
    <property type="entry name" value="P-loop_NTPase"/>
</dbReference>
<keyword evidence="8" id="KW-0653">Protein transport</keyword>
<proteinExistence type="inferred from homology"/>
<keyword evidence="17" id="KW-0966">Cell projection</keyword>
<evidence type="ECO:0000256" key="12">
    <source>
        <dbReference type="ARBA" id="ARBA00025337"/>
    </source>
</evidence>
<evidence type="ECO:0000313" key="18">
    <source>
        <dbReference type="Proteomes" id="UP000662904"/>
    </source>
</evidence>
<dbReference type="GO" id="GO:0006614">
    <property type="term" value="P:SRP-dependent cotranslational protein targeting to membrane"/>
    <property type="evidence" value="ECO:0007669"/>
    <property type="project" value="UniProtKB-UniRule"/>
</dbReference>
<comment type="subcellular location">
    <subcellularLocation>
        <location evidence="1">Cell membrane</location>
        <topology evidence="1">Peripheral membrane protein</topology>
        <orientation evidence="1">Cytoplasmic side</orientation>
    </subcellularLocation>
</comment>
<comment type="similarity">
    <text evidence="2">Belongs to the GTP-binding SRP family.</text>
</comment>
<dbReference type="SMART" id="SM00382">
    <property type="entry name" value="AAA"/>
    <property type="match status" value="1"/>
</dbReference>
<gene>
    <name evidence="17" type="primary">flhF</name>
    <name evidence="17" type="ORF">H0A61_02284</name>
</gene>
<keyword evidence="5" id="KW-1003">Cell membrane</keyword>
<dbReference type="Gene3D" id="1.20.120.1380">
    <property type="entry name" value="Flagellar FlhF biosynthesis protein, N domain"/>
    <property type="match status" value="1"/>
</dbReference>
<name>A0A8A0RNQ9_9FIRM</name>
<dbReference type="GO" id="GO:0005525">
    <property type="term" value="F:GTP binding"/>
    <property type="evidence" value="ECO:0007669"/>
    <property type="project" value="UniProtKB-UniRule"/>
</dbReference>
<dbReference type="PANTHER" id="PTHR43134:SF3">
    <property type="entry name" value="FLAGELLAR BIOSYNTHESIS PROTEIN FLHF"/>
    <property type="match status" value="1"/>
</dbReference>
<evidence type="ECO:0000256" key="5">
    <source>
        <dbReference type="ARBA" id="ARBA00022475"/>
    </source>
</evidence>
<evidence type="ECO:0000256" key="8">
    <source>
        <dbReference type="ARBA" id="ARBA00022927"/>
    </source>
</evidence>
<dbReference type="Gene3D" id="3.40.50.300">
    <property type="entry name" value="P-loop containing nucleotide triphosphate hydrolases"/>
    <property type="match status" value="1"/>
</dbReference>
<evidence type="ECO:0000259" key="16">
    <source>
        <dbReference type="SMART" id="SM00962"/>
    </source>
</evidence>
<organism evidence="17 18">
    <name type="scientific">Koleobacter methoxysyntrophicus</name>
    <dbReference type="NCBI Taxonomy" id="2751313"/>
    <lineage>
        <taxon>Bacteria</taxon>
        <taxon>Bacillati</taxon>
        <taxon>Bacillota</taxon>
        <taxon>Clostridia</taxon>
        <taxon>Koleobacterales</taxon>
        <taxon>Koleobacteraceae</taxon>
        <taxon>Koleobacter</taxon>
    </lineage>
</organism>
<evidence type="ECO:0000256" key="2">
    <source>
        <dbReference type="ARBA" id="ARBA00008531"/>
    </source>
</evidence>
<dbReference type="InterPro" id="IPR000897">
    <property type="entry name" value="SRP54_GTPase_dom"/>
</dbReference>
<sequence length="414" mass="46884">MKIKRYIAADMQQAMIKIKQDMGNNAIILNTKRIKKGGLLGLFAKSMIEVTAASDFQNDLFRKKENEHLSLKDAGFKTTYQPNKDGDYDKSSPLGYRIKESQTFTGYNYKKSDEIEELRQELNELKEMLRYLTKTGGMPYDEQIARNIGALDEVYQTLIQNEVEPDIAKRLIEKTADSLSGKDLKDKVKIKNEIKGEISNKIKDTFLKVKKNNRQIMAFIGPTGVGKTTSIAKLAANFALYENRRVGLITADTYRIAAVEQLKTYAEIMEVPLEVIYTPDEMKRALDLYESFDTILIDTAGTSSRNKMQINELKNLLEAIPLTDTFLVLSATTRNKDLIEVIDNYSIIKTNRILFTKLDETSTYGCLLNVINYTNNALSYITIGQSVPEDIEEADPDRIASLVLGEYAYGRSSK</sequence>
<keyword evidence="10" id="KW-0472">Membrane</keyword>
<evidence type="ECO:0000313" key="17">
    <source>
        <dbReference type="EMBL" id="QSQ09903.1"/>
    </source>
</evidence>
<dbReference type="Proteomes" id="UP000662904">
    <property type="component" value="Chromosome"/>
</dbReference>
<keyword evidence="18" id="KW-1185">Reference proteome</keyword>
<evidence type="ECO:0000256" key="10">
    <source>
        <dbReference type="ARBA" id="ARBA00023136"/>
    </source>
</evidence>
<dbReference type="InterPro" id="IPR047040">
    <property type="entry name" value="FlhF__GTPase_dom"/>
</dbReference>
<protein>
    <recommendedName>
        <fullName evidence="3 13">Flagellar biosynthesis protein FlhF</fullName>
    </recommendedName>
</protein>
<dbReference type="GO" id="GO:0005886">
    <property type="term" value="C:plasma membrane"/>
    <property type="evidence" value="ECO:0007669"/>
    <property type="project" value="UniProtKB-SubCell"/>
</dbReference>
<evidence type="ECO:0000259" key="15">
    <source>
        <dbReference type="SMART" id="SM00382"/>
    </source>
</evidence>
<comment type="function">
    <text evidence="12">Necessary for flagellar biosynthesis. May be involved in translocation of the flagellum.</text>
</comment>
<accession>A0A8A0RNQ9</accession>
<keyword evidence="4" id="KW-0813">Transport</keyword>
<dbReference type="SUPFAM" id="SSF52540">
    <property type="entry name" value="P-loop containing nucleoside triphosphate hydrolases"/>
    <property type="match status" value="1"/>
</dbReference>
<dbReference type="EMBL" id="CP059066">
    <property type="protein sequence ID" value="QSQ09903.1"/>
    <property type="molecule type" value="Genomic_DNA"/>
</dbReference>